<keyword evidence="1" id="KW-0732">Signal</keyword>
<dbReference type="SUPFAM" id="SSF47699">
    <property type="entry name" value="Bifunctional inhibitor/lipid-transfer protein/seed storage 2S albumin"/>
    <property type="match status" value="1"/>
</dbReference>
<dbReference type="InterPro" id="IPR000528">
    <property type="entry name" value="Plant_nsLTP"/>
</dbReference>
<dbReference type="CDD" id="cd01960">
    <property type="entry name" value="nsLTP1"/>
    <property type="match status" value="1"/>
</dbReference>
<reference evidence="3 4" key="1">
    <citation type="submission" date="2020-06" db="EMBL/GenBank/DDBJ databases">
        <title>Transcriptomic and genomic resources for Thalictrum thalictroides and T. hernandezii: Facilitating candidate gene discovery in an emerging model plant lineage.</title>
        <authorList>
            <person name="Arias T."/>
            <person name="Riano-Pachon D.M."/>
            <person name="Di Stilio V.S."/>
        </authorList>
    </citation>
    <scope>NUCLEOTIDE SEQUENCE [LARGE SCALE GENOMIC DNA]</scope>
    <source>
        <strain evidence="4">cv. WT478/WT964</strain>
        <tissue evidence="3">Leaves</tissue>
    </source>
</reference>
<evidence type="ECO:0000256" key="1">
    <source>
        <dbReference type="SAM" id="SignalP"/>
    </source>
</evidence>
<dbReference type="PANTHER" id="PTHR33076">
    <property type="entry name" value="NON-SPECIFIC LIPID-TRANSFER PROTEIN 2-RELATED"/>
    <property type="match status" value="1"/>
</dbReference>
<evidence type="ECO:0000313" key="4">
    <source>
        <dbReference type="Proteomes" id="UP000554482"/>
    </source>
</evidence>
<dbReference type="GO" id="GO:0006869">
    <property type="term" value="P:lipid transport"/>
    <property type="evidence" value="ECO:0007669"/>
    <property type="project" value="InterPro"/>
</dbReference>
<gene>
    <name evidence="3" type="ORF">FRX31_009970</name>
</gene>
<dbReference type="EMBL" id="JABWDY010010745">
    <property type="protein sequence ID" value="KAF5200442.1"/>
    <property type="molecule type" value="Genomic_DNA"/>
</dbReference>
<protein>
    <recommendedName>
        <fullName evidence="2">Bifunctional inhibitor/plant lipid transfer protein/seed storage helical domain-containing protein</fullName>
    </recommendedName>
</protein>
<evidence type="ECO:0000259" key="2">
    <source>
        <dbReference type="Pfam" id="PF00234"/>
    </source>
</evidence>
<evidence type="ECO:0000313" key="3">
    <source>
        <dbReference type="EMBL" id="KAF5200442.1"/>
    </source>
</evidence>
<dbReference type="InterPro" id="IPR016140">
    <property type="entry name" value="Bifunc_inhib/LTP/seed_store"/>
</dbReference>
<organism evidence="3 4">
    <name type="scientific">Thalictrum thalictroides</name>
    <name type="common">Rue-anemone</name>
    <name type="synonym">Anemone thalictroides</name>
    <dbReference type="NCBI Taxonomy" id="46969"/>
    <lineage>
        <taxon>Eukaryota</taxon>
        <taxon>Viridiplantae</taxon>
        <taxon>Streptophyta</taxon>
        <taxon>Embryophyta</taxon>
        <taxon>Tracheophyta</taxon>
        <taxon>Spermatophyta</taxon>
        <taxon>Magnoliopsida</taxon>
        <taxon>Ranunculales</taxon>
        <taxon>Ranunculaceae</taxon>
        <taxon>Thalictroideae</taxon>
        <taxon>Thalictrum</taxon>
    </lineage>
</organism>
<dbReference type="PRINTS" id="PR00382">
    <property type="entry name" value="LIPIDTRNSFER"/>
</dbReference>
<dbReference type="Gene3D" id="1.10.110.10">
    <property type="entry name" value="Plant lipid-transfer and hydrophobic proteins"/>
    <property type="match status" value="1"/>
</dbReference>
<name>A0A7J6WWL1_THATH</name>
<dbReference type="InterPro" id="IPR036312">
    <property type="entry name" value="Bifun_inhib/LTP/seed_sf"/>
</dbReference>
<proteinExistence type="predicted"/>
<dbReference type="AlphaFoldDB" id="A0A7J6WWL1"/>
<dbReference type="Proteomes" id="UP000554482">
    <property type="component" value="Unassembled WGS sequence"/>
</dbReference>
<keyword evidence="4" id="KW-1185">Reference proteome</keyword>
<dbReference type="Pfam" id="PF00234">
    <property type="entry name" value="Tryp_alpha_amyl"/>
    <property type="match status" value="1"/>
</dbReference>
<accession>A0A7J6WWL1</accession>
<feature type="chain" id="PRO_5029488574" description="Bifunctional inhibitor/plant lipid transfer protein/seed storage helical domain-containing protein" evidence="1">
    <location>
        <begin position="25"/>
        <end position="113"/>
    </location>
</feature>
<dbReference type="OrthoDB" id="650596at2759"/>
<sequence length="113" mass="12433">MKGVMIIGLLVMLSMVLMVKPIEAITCPGVGPMVRSCMNYLVGITDNLSRICCGRMWKIKTMMVTTDDKRQMCNCLKRTASGQKIKEAAIAALPARCGLLLPFTISKNMNCDM</sequence>
<feature type="signal peptide" evidence="1">
    <location>
        <begin position="1"/>
        <end position="24"/>
    </location>
</feature>
<dbReference type="GO" id="GO:0008289">
    <property type="term" value="F:lipid binding"/>
    <property type="evidence" value="ECO:0007669"/>
    <property type="project" value="InterPro"/>
</dbReference>
<comment type="caution">
    <text evidence="3">The sequence shown here is derived from an EMBL/GenBank/DDBJ whole genome shotgun (WGS) entry which is preliminary data.</text>
</comment>
<feature type="domain" description="Bifunctional inhibitor/plant lipid transfer protein/seed storage helical" evidence="2">
    <location>
        <begin position="31"/>
        <end position="111"/>
    </location>
</feature>